<evidence type="ECO:0000256" key="2">
    <source>
        <dbReference type="ARBA" id="ARBA00022837"/>
    </source>
</evidence>
<feature type="compositionally biased region" description="Polar residues" evidence="3">
    <location>
        <begin position="456"/>
        <end position="465"/>
    </location>
</feature>
<feature type="compositionally biased region" description="Low complexity" evidence="3">
    <location>
        <begin position="652"/>
        <end position="665"/>
    </location>
</feature>
<feature type="region of interest" description="Disordered" evidence="3">
    <location>
        <begin position="241"/>
        <end position="289"/>
    </location>
</feature>
<dbReference type="Pfam" id="PF00168">
    <property type="entry name" value="C2"/>
    <property type="match status" value="1"/>
</dbReference>
<dbReference type="InterPro" id="IPR035892">
    <property type="entry name" value="C2_domain_sf"/>
</dbReference>
<proteinExistence type="evidence at transcript level"/>
<feature type="compositionally biased region" description="Pro residues" evidence="3">
    <location>
        <begin position="389"/>
        <end position="399"/>
    </location>
</feature>
<feature type="compositionally biased region" description="Low complexity" evidence="3">
    <location>
        <begin position="77"/>
        <end position="90"/>
    </location>
</feature>
<organism evidence="5">
    <name type="scientific">Cryptococcus deneoformans</name>
    <dbReference type="NCBI Taxonomy" id="40410"/>
    <lineage>
        <taxon>Eukaryota</taxon>
        <taxon>Fungi</taxon>
        <taxon>Dikarya</taxon>
        <taxon>Basidiomycota</taxon>
        <taxon>Agaricomycotina</taxon>
        <taxon>Tremellomycetes</taxon>
        <taxon>Tremellales</taxon>
        <taxon>Cryptococcaceae</taxon>
        <taxon>Cryptococcus</taxon>
        <taxon>Cryptococcus neoformans species complex</taxon>
    </lineage>
</organism>
<dbReference type="AlphaFoldDB" id="Q8J0A3"/>
<feature type="compositionally biased region" description="Low complexity" evidence="3">
    <location>
        <begin position="438"/>
        <end position="455"/>
    </location>
</feature>
<keyword evidence="2" id="KW-0106">Calcium</keyword>
<feature type="region of interest" description="Disordered" evidence="3">
    <location>
        <begin position="359"/>
        <end position="405"/>
    </location>
</feature>
<evidence type="ECO:0000313" key="5">
    <source>
        <dbReference type="EMBL" id="AAN85204.1"/>
    </source>
</evidence>
<accession>Q8J0A3</accession>
<dbReference type="EMBL" id="AY163382">
    <property type="protein sequence ID" value="AAN85204.1"/>
    <property type="molecule type" value="Genomic_DNA"/>
</dbReference>
<feature type="compositionally biased region" description="Low complexity" evidence="3">
    <location>
        <begin position="316"/>
        <end position="333"/>
    </location>
</feature>
<dbReference type="CDD" id="cd08681">
    <property type="entry name" value="C2_fungal_Inn1p-like"/>
    <property type="match status" value="1"/>
</dbReference>
<feature type="region of interest" description="Disordered" evidence="3">
    <location>
        <begin position="525"/>
        <end position="763"/>
    </location>
</feature>
<feature type="compositionally biased region" description="Low complexity" evidence="3">
    <location>
        <begin position="631"/>
        <end position="643"/>
    </location>
</feature>
<feature type="compositionally biased region" description="Pro residues" evidence="3">
    <location>
        <begin position="471"/>
        <end position="487"/>
    </location>
</feature>
<evidence type="ECO:0000256" key="1">
    <source>
        <dbReference type="ARBA" id="ARBA00022723"/>
    </source>
</evidence>
<dbReference type="GO" id="GO:0046872">
    <property type="term" value="F:metal ion binding"/>
    <property type="evidence" value="ECO:0007669"/>
    <property type="project" value="UniProtKB-KW"/>
</dbReference>
<gene>
    <name evidence="5" type="primary">CTS1</name>
</gene>
<feature type="compositionally biased region" description="Polar residues" evidence="3">
    <location>
        <begin position="550"/>
        <end position="563"/>
    </location>
</feature>
<feature type="compositionally biased region" description="Polar residues" evidence="3">
    <location>
        <begin position="703"/>
        <end position="743"/>
    </location>
</feature>
<feature type="region of interest" description="Disordered" evidence="3">
    <location>
        <begin position="315"/>
        <end position="347"/>
    </location>
</feature>
<feature type="domain" description="C2" evidence="4">
    <location>
        <begin position="1"/>
        <end position="158"/>
    </location>
</feature>
<feature type="region of interest" description="Disordered" evidence="3">
    <location>
        <begin position="427"/>
        <end position="512"/>
    </location>
</feature>
<sequence>MSTPIEPKELGTLIVVVGKARNLPNKSRFGKQDPFCTVIVGEEKQKTKPIKRGGQHPEWDEEFRFAILEDVEDVVQRSESQSESLNSSLNGKPLPVPDDPGVITTAALASKSRKIKKKGGKSMKVACFADDAKEPELIGDCVVSLEDVLKKGEVDDWYDFQYKEKYSGEIYLELTFFSNEAPPVKRNVPRPSIPRYGPPSLNGSNSSMSFGSTAGKGALPQLSSGSISGANLYIPPYAPQAARVPSPASQPGQSTSFADLGLPSGHRKSSPLPPIQQAQHGYQPSFSSSLSVNSRASVDVLTRPMSSMSLNPSVNSFSMSSAPAPSAPSSSYGHSHRHSFGGSSEAPWGSVLPHSGYAPAPTPHLRPISTQSIGAGSEAPWGSMLPQSHPAPAPTPHPRPMSTNDALTGEQTMRMEADRLRTAATPMLRPSSGMSHGAAPASLAPPVAPISAPSPQDSRITSTIPESLRPAGPPQPHQHYSQPPPPFTSNQYHGQPPTPAPPLHSHSAGSISPVATTLGHYQVPSSSFSGLAQPPGDSRRASSPGPGYYAQQSAGQFQPQCQVNGAYGSPVGGNGYGQREGYSTPTRSNIYPVPPAQDHQQSPPSSQGYYPPQPPQTPQSYPPQSSPTPQPYYQTLPPAHQQQPPLPPAPPQSYAYSQSSVLPHRQPSPVPPPPQPQTNESGYVPWYQQTQSAQPQPQSHTPYPQSHTPQPQSHTPLPQSHTPLPQSHTPLPQSHTPLPQSHTPQPQSYPYVQQPYGQQPQHQGSAGLITYYLLHRNILNHFHLPHLCPKGAHSPRLQRLLLPGHHLGITLQMSCICKGKKVGTLTGDEKSNVM</sequence>
<feature type="compositionally biased region" description="Polar residues" evidence="3">
    <location>
        <begin position="247"/>
        <end position="257"/>
    </location>
</feature>
<dbReference type="EMBL" id="AY163383">
    <property type="protein sequence ID" value="AAN85205.1"/>
    <property type="molecule type" value="mRNA"/>
</dbReference>
<dbReference type="PANTHER" id="PTHR46502:SF2">
    <property type="entry name" value="16 KDA PHLOEM PROTEIN 2"/>
    <property type="match status" value="1"/>
</dbReference>
<keyword evidence="1" id="KW-0479">Metal-binding</keyword>
<dbReference type="Gene3D" id="2.60.40.150">
    <property type="entry name" value="C2 domain"/>
    <property type="match status" value="1"/>
</dbReference>
<dbReference type="InterPro" id="IPR000008">
    <property type="entry name" value="C2_dom"/>
</dbReference>
<reference evidence="5" key="1">
    <citation type="journal article" date="2003" name="Eukaryot. Cell">
        <title>Phospholipid-binding protein Cts1 controls septation and functions coordinately with calcineurin in Cryptococcus neoformans.</title>
        <authorList>
            <person name="Fox D.S."/>
            <person name="Cox G.M."/>
            <person name="Heitman J."/>
        </authorList>
    </citation>
    <scope>NUCLEOTIDE SEQUENCE</scope>
    <source>
        <strain evidence="5">JEC21</strain>
    </source>
</reference>
<dbReference type="SMART" id="SM00239">
    <property type="entry name" value="C2"/>
    <property type="match status" value="1"/>
</dbReference>
<dbReference type="InterPro" id="IPR037791">
    <property type="entry name" value="C2_fungal_Inn1"/>
</dbReference>
<feature type="compositionally biased region" description="Pro residues" evidence="3">
    <location>
        <begin position="611"/>
        <end position="630"/>
    </location>
</feature>
<feature type="compositionally biased region" description="Low complexity" evidence="3">
    <location>
        <begin position="600"/>
        <end position="610"/>
    </location>
</feature>
<evidence type="ECO:0000259" key="4">
    <source>
        <dbReference type="PROSITE" id="PS50004"/>
    </source>
</evidence>
<dbReference type="PROSITE" id="PS50004">
    <property type="entry name" value="C2"/>
    <property type="match status" value="1"/>
</dbReference>
<feature type="region of interest" description="Disordered" evidence="3">
    <location>
        <begin position="183"/>
        <end position="209"/>
    </location>
</feature>
<dbReference type="SUPFAM" id="SSF49562">
    <property type="entry name" value="C2 domain (Calcium/lipid-binding domain, CaLB)"/>
    <property type="match status" value="1"/>
</dbReference>
<name>Q8J0A3_9TREE</name>
<evidence type="ECO:0000256" key="3">
    <source>
        <dbReference type="SAM" id="MobiDB-lite"/>
    </source>
</evidence>
<dbReference type="PANTHER" id="PTHR46502">
    <property type="entry name" value="C2 DOMAIN-CONTAINING"/>
    <property type="match status" value="1"/>
</dbReference>
<feature type="region of interest" description="Disordered" evidence="3">
    <location>
        <begin position="75"/>
        <end position="100"/>
    </location>
</feature>
<feature type="compositionally biased region" description="Low complexity" evidence="3">
    <location>
        <begin position="744"/>
        <end position="763"/>
    </location>
</feature>
<feature type="compositionally biased region" description="Low complexity" evidence="3">
    <location>
        <begin position="688"/>
        <end position="702"/>
    </location>
</feature>
<protein>
    <submittedName>
        <fullName evidence="5">Calcineurin temperature suppressor Cts1</fullName>
    </submittedName>
</protein>
<feature type="compositionally biased region" description="Pro residues" evidence="3">
    <location>
        <begin position="666"/>
        <end position="676"/>
    </location>
</feature>
<dbReference type="SMR" id="Q8J0A3"/>